<feature type="transmembrane region" description="Helical" evidence="2">
    <location>
        <begin position="6"/>
        <end position="23"/>
    </location>
</feature>
<reference evidence="4" key="1">
    <citation type="submission" date="2022-07" db="EMBL/GenBank/DDBJ databases">
        <title>Genome Sequence of Physisporinus lineatus.</title>
        <authorList>
            <person name="Buettner E."/>
        </authorList>
    </citation>
    <scope>NUCLEOTIDE SEQUENCE</scope>
    <source>
        <strain evidence="4">VT162</strain>
    </source>
</reference>
<gene>
    <name evidence="4" type="ORF">NLI96_g4200</name>
</gene>
<organism evidence="4 5">
    <name type="scientific">Meripilus lineatus</name>
    <dbReference type="NCBI Taxonomy" id="2056292"/>
    <lineage>
        <taxon>Eukaryota</taxon>
        <taxon>Fungi</taxon>
        <taxon>Dikarya</taxon>
        <taxon>Basidiomycota</taxon>
        <taxon>Agaricomycotina</taxon>
        <taxon>Agaricomycetes</taxon>
        <taxon>Polyporales</taxon>
        <taxon>Meripilaceae</taxon>
        <taxon>Meripilus</taxon>
    </lineage>
</organism>
<evidence type="ECO:0000256" key="2">
    <source>
        <dbReference type="SAM" id="Phobius"/>
    </source>
</evidence>
<feature type="region of interest" description="Disordered" evidence="1">
    <location>
        <begin position="297"/>
        <end position="336"/>
    </location>
</feature>
<evidence type="ECO:0000259" key="3">
    <source>
        <dbReference type="Pfam" id="PF20151"/>
    </source>
</evidence>
<dbReference type="AlphaFoldDB" id="A0AAD5V704"/>
<comment type="caution">
    <text evidence="4">The sequence shown here is derived from an EMBL/GenBank/DDBJ whole genome shotgun (WGS) entry which is preliminary data.</text>
</comment>
<feature type="transmembrane region" description="Helical" evidence="2">
    <location>
        <begin position="57"/>
        <end position="76"/>
    </location>
</feature>
<keyword evidence="5" id="KW-1185">Reference proteome</keyword>
<proteinExistence type="predicted"/>
<keyword evidence="2" id="KW-0812">Transmembrane</keyword>
<name>A0AAD5V704_9APHY</name>
<feature type="transmembrane region" description="Helical" evidence="2">
    <location>
        <begin position="202"/>
        <end position="221"/>
    </location>
</feature>
<protein>
    <recommendedName>
        <fullName evidence="3">DUF6533 domain-containing protein</fullName>
    </recommendedName>
</protein>
<dbReference type="EMBL" id="JANAWD010000119">
    <property type="protein sequence ID" value="KAJ3486505.1"/>
    <property type="molecule type" value="Genomic_DNA"/>
</dbReference>
<evidence type="ECO:0000313" key="4">
    <source>
        <dbReference type="EMBL" id="KAJ3486505.1"/>
    </source>
</evidence>
<dbReference type="Proteomes" id="UP001212997">
    <property type="component" value="Unassembled WGS sequence"/>
</dbReference>
<keyword evidence="2" id="KW-0472">Membrane</keyword>
<evidence type="ECO:0000256" key="1">
    <source>
        <dbReference type="SAM" id="MobiDB-lite"/>
    </source>
</evidence>
<dbReference type="Pfam" id="PF20151">
    <property type="entry name" value="DUF6533"/>
    <property type="match status" value="1"/>
</dbReference>
<accession>A0AAD5V704</accession>
<dbReference type="InterPro" id="IPR045340">
    <property type="entry name" value="DUF6533"/>
</dbReference>
<feature type="transmembrane region" description="Helical" evidence="2">
    <location>
        <begin position="153"/>
        <end position="175"/>
    </location>
</feature>
<keyword evidence="2" id="KW-1133">Transmembrane helix</keyword>
<evidence type="ECO:0000313" key="5">
    <source>
        <dbReference type="Proteomes" id="UP001212997"/>
    </source>
</evidence>
<sequence length="336" mass="36806">MSHSAGIPILYITNLIGLILTLYDITLSIPREVDCIWKRRPSFVTSLYVVRRYGTPLQYILGLAVEFWISISVRVYDANSILLLMSSAGTTRRDNVLHCETQYMIPAFSSLRVWAISNKRWPPFVVVLVPSLVVPVINIVASNSQSRINRSHLLSFVSRGASIIVDILVVAITWIKTADIRKMANKANTKVSLPVMFPRDGTVYFLILLAMNIVCLVSDAVSLGQASDFGPTAIIDIQDAISSVLISHFILDLRSVYSSRGISNPTAMSSVRFATQAVGNLGAPLLETSTWFTSAMDNQPEESTHSEDPLSAGLIPGPDAPDKTEELVVKPSVSGR</sequence>
<feature type="transmembrane region" description="Helical" evidence="2">
    <location>
        <begin position="121"/>
        <end position="141"/>
    </location>
</feature>
<feature type="domain" description="DUF6533" evidence="3">
    <location>
        <begin position="15"/>
        <end position="57"/>
    </location>
</feature>